<dbReference type="InterPro" id="IPR044925">
    <property type="entry name" value="His-Me_finger_sf"/>
</dbReference>
<dbReference type="SUPFAM" id="SSF54060">
    <property type="entry name" value="His-Me finger endonucleases"/>
    <property type="match status" value="1"/>
</dbReference>
<reference evidence="2" key="1">
    <citation type="journal article" date="2022" name="Curr. Microbiol.">
        <title>Isolation, Characterization, and Comparative Genomic Analysis of vB_Pd_C23, a Novel Bacteriophage of Pantoea dispersa.</title>
        <authorList>
            <person name="Grami E."/>
            <person name="Laadouze I."/>
            <person name="Ben Tiba S."/>
            <person name="Hafiane A."/>
            <person name="Sealey K.S."/>
            <person name="Saidi N."/>
        </authorList>
    </citation>
    <scope>NUCLEOTIDE SEQUENCE</scope>
</reference>
<protein>
    <submittedName>
        <fullName evidence="2">HNH endonuclease</fullName>
    </submittedName>
</protein>
<dbReference type="Pfam" id="PF13392">
    <property type="entry name" value="HNH_3"/>
    <property type="match status" value="1"/>
</dbReference>
<dbReference type="InterPro" id="IPR003615">
    <property type="entry name" value="HNH_nuc"/>
</dbReference>
<dbReference type="EMBL" id="OL396571">
    <property type="protein sequence ID" value="UGC97755.1"/>
    <property type="molecule type" value="Genomic_DNA"/>
</dbReference>
<name>A0AAE8YHI5_9CAUD</name>
<dbReference type="Proteomes" id="UP000828384">
    <property type="component" value="Segment"/>
</dbReference>
<keyword evidence="3" id="KW-1185">Reference proteome</keyword>
<dbReference type="GO" id="GO:0004519">
    <property type="term" value="F:endonuclease activity"/>
    <property type="evidence" value="ECO:0007669"/>
    <property type="project" value="UniProtKB-KW"/>
</dbReference>
<feature type="domain" description="HNH nuclease" evidence="1">
    <location>
        <begin position="50"/>
        <end position="91"/>
    </location>
</feature>
<evidence type="ECO:0000313" key="3">
    <source>
        <dbReference type="Proteomes" id="UP000828384"/>
    </source>
</evidence>
<accession>A0AAE8YHI5</accession>
<gene>
    <name evidence="2" type="ORF">pdc_042</name>
</gene>
<dbReference type="Gene3D" id="3.90.75.20">
    <property type="match status" value="1"/>
</dbReference>
<organism evidence="2 3">
    <name type="scientific">Pantoea phage PdC23</name>
    <dbReference type="NCBI Taxonomy" id="2894356"/>
    <lineage>
        <taxon>Viruses</taxon>
        <taxon>Duplodnaviria</taxon>
        <taxon>Heunggongvirae</taxon>
        <taxon>Uroviricota</taxon>
        <taxon>Caudoviricetes</taxon>
        <taxon>Felixviridae</taxon>
        <taxon>Certevirus</taxon>
        <taxon>Certevirus C23</taxon>
    </lineage>
</organism>
<sequence length="154" mass="17834">MEYNSLFSYDNGSLKWRIHRHGVRKNKEAGCLDTDGYRKVMIDGVSKREHRIIWEMFFGDIPEGMEIDHINGVRNDNRIENLRVVSKTCNQLNRNKMSNNSSGITGVSFDRTKNRWKSQFRKKQLGSFTSFIEACESRIVAEVSSGLCTERHGK</sequence>
<proteinExistence type="predicted"/>
<dbReference type="CDD" id="cd00085">
    <property type="entry name" value="HNHc"/>
    <property type="match status" value="1"/>
</dbReference>
<keyword evidence="2" id="KW-0255">Endonuclease</keyword>
<keyword evidence="2" id="KW-0378">Hydrolase</keyword>
<evidence type="ECO:0000313" key="2">
    <source>
        <dbReference type="EMBL" id="UGC97755.1"/>
    </source>
</evidence>
<evidence type="ECO:0000259" key="1">
    <source>
        <dbReference type="Pfam" id="PF13392"/>
    </source>
</evidence>
<keyword evidence="2" id="KW-0540">Nuclease</keyword>